<dbReference type="InterPro" id="IPR011006">
    <property type="entry name" value="CheY-like_superfamily"/>
</dbReference>
<keyword evidence="1" id="KW-0805">Transcription regulation</keyword>
<feature type="domain" description="ANTAR" evidence="3">
    <location>
        <begin position="113"/>
        <end position="174"/>
    </location>
</feature>
<gene>
    <name evidence="4" type="ORF">E1269_21515</name>
</gene>
<dbReference type="Gene3D" id="3.30.450.40">
    <property type="match status" value="1"/>
</dbReference>
<dbReference type="SUPFAM" id="SSF55781">
    <property type="entry name" value="GAF domain-like"/>
    <property type="match status" value="1"/>
</dbReference>
<dbReference type="Proteomes" id="UP000294739">
    <property type="component" value="Unassembled WGS sequence"/>
</dbReference>
<dbReference type="InParanoid" id="A0A4R5CQW5"/>
<reference evidence="4 5" key="1">
    <citation type="submission" date="2019-03" db="EMBL/GenBank/DDBJ databases">
        <title>Draft genome sequences of novel Actinobacteria.</title>
        <authorList>
            <person name="Sahin N."/>
            <person name="Ay H."/>
            <person name="Saygin H."/>
        </authorList>
    </citation>
    <scope>NUCLEOTIDE SEQUENCE [LARGE SCALE GENOMIC DNA]</scope>
    <source>
        <strain evidence="4 5">5K138</strain>
    </source>
</reference>
<dbReference type="InterPro" id="IPR029016">
    <property type="entry name" value="GAF-like_dom_sf"/>
</dbReference>
<dbReference type="OrthoDB" id="4929862at2"/>
<dbReference type="AlphaFoldDB" id="A0A4R5CQW5"/>
<dbReference type="InterPro" id="IPR005561">
    <property type="entry name" value="ANTAR"/>
</dbReference>
<dbReference type="SUPFAM" id="SSF52172">
    <property type="entry name" value="CheY-like"/>
    <property type="match status" value="1"/>
</dbReference>
<dbReference type="GO" id="GO:0003723">
    <property type="term" value="F:RNA binding"/>
    <property type="evidence" value="ECO:0007669"/>
    <property type="project" value="InterPro"/>
</dbReference>
<name>A0A4R5CQW5_9ACTN</name>
<protein>
    <submittedName>
        <fullName evidence="4">ANTAR domain-containing protein</fullName>
    </submittedName>
</protein>
<dbReference type="Gene3D" id="1.10.10.10">
    <property type="entry name" value="Winged helix-like DNA-binding domain superfamily/Winged helix DNA-binding domain"/>
    <property type="match status" value="1"/>
</dbReference>
<dbReference type="Pfam" id="PF03861">
    <property type="entry name" value="ANTAR"/>
    <property type="match status" value="1"/>
</dbReference>
<evidence type="ECO:0000259" key="3">
    <source>
        <dbReference type="PROSITE" id="PS50921"/>
    </source>
</evidence>
<comment type="caution">
    <text evidence="4">The sequence shown here is derived from an EMBL/GenBank/DDBJ whole genome shotgun (WGS) entry which is preliminary data.</text>
</comment>
<evidence type="ECO:0000256" key="2">
    <source>
        <dbReference type="ARBA" id="ARBA00023163"/>
    </source>
</evidence>
<dbReference type="EMBL" id="SMKZ01000035">
    <property type="protein sequence ID" value="TDE02566.1"/>
    <property type="molecule type" value="Genomic_DNA"/>
</dbReference>
<keyword evidence="2" id="KW-0804">Transcription</keyword>
<evidence type="ECO:0000256" key="1">
    <source>
        <dbReference type="ARBA" id="ARBA00023015"/>
    </source>
</evidence>
<dbReference type="SMART" id="SM01012">
    <property type="entry name" value="ANTAR"/>
    <property type="match status" value="1"/>
</dbReference>
<organism evidence="4 5">
    <name type="scientific">Jiangella asiatica</name>
    <dbReference type="NCBI Taxonomy" id="2530372"/>
    <lineage>
        <taxon>Bacteria</taxon>
        <taxon>Bacillati</taxon>
        <taxon>Actinomycetota</taxon>
        <taxon>Actinomycetes</taxon>
        <taxon>Jiangellales</taxon>
        <taxon>Jiangellaceae</taxon>
        <taxon>Jiangella</taxon>
    </lineage>
</organism>
<dbReference type="PROSITE" id="PS50921">
    <property type="entry name" value="ANTAR"/>
    <property type="match status" value="1"/>
</dbReference>
<keyword evidence="5" id="KW-1185">Reference proteome</keyword>
<accession>A0A4R5CQW5</accession>
<evidence type="ECO:0000313" key="5">
    <source>
        <dbReference type="Proteomes" id="UP000294739"/>
    </source>
</evidence>
<sequence>MRSSPSAELAQVAAVLHEEKDVESTVDVVLRHARAITGAEAATVVLTPGHGVAMMWATCGSLARTGWASVLSLRLDTRRTAIGALSVYSPRAHAFGGDVAELARVYAQHAAVALASAQAESGLRWAMDARHVIGQAQGILMERHGLDAETAFAMLRNRARDRGVKLSERAEGIVAGE</sequence>
<dbReference type="InterPro" id="IPR036388">
    <property type="entry name" value="WH-like_DNA-bd_sf"/>
</dbReference>
<dbReference type="RefSeq" id="WP_131898359.1">
    <property type="nucleotide sequence ID" value="NZ_SMKZ01000035.1"/>
</dbReference>
<evidence type="ECO:0000313" key="4">
    <source>
        <dbReference type="EMBL" id="TDE02566.1"/>
    </source>
</evidence>
<proteinExistence type="predicted"/>